<protein>
    <submittedName>
        <fullName evidence="2">Uncharacterized protein</fullName>
    </submittedName>
</protein>
<name>A0AAV7R660_PLEWA</name>
<feature type="region of interest" description="Disordered" evidence="1">
    <location>
        <begin position="64"/>
        <end position="109"/>
    </location>
</feature>
<sequence length="109" mass="12341">MRWYEARQKTRSARHFLHETYIGVQRGTQTTLCPFEGVTQEDPEVKHYVLEHSNTTQPRILHQGLGLDGDPAKPTRIPTNPGTGGHAAHRRRPLKGEHTDAAINLLRKS</sequence>
<organism evidence="2 3">
    <name type="scientific">Pleurodeles waltl</name>
    <name type="common">Iberian ribbed newt</name>
    <dbReference type="NCBI Taxonomy" id="8319"/>
    <lineage>
        <taxon>Eukaryota</taxon>
        <taxon>Metazoa</taxon>
        <taxon>Chordata</taxon>
        <taxon>Craniata</taxon>
        <taxon>Vertebrata</taxon>
        <taxon>Euteleostomi</taxon>
        <taxon>Amphibia</taxon>
        <taxon>Batrachia</taxon>
        <taxon>Caudata</taxon>
        <taxon>Salamandroidea</taxon>
        <taxon>Salamandridae</taxon>
        <taxon>Pleurodelinae</taxon>
        <taxon>Pleurodeles</taxon>
    </lineage>
</organism>
<dbReference type="AlphaFoldDB" id="A0AAV7R660"/>
<dbReference type="Proteomes" id="UP001066276">
    <property type="component" value="Chromosome 6"/>
</dbReference>
<accession>A0AAV7R660</accession>
<gene>
    <name evidence="2" type="ORF">NDU88_012518</name>
</gene>
<evidence type="ECO:0000313" key="2">
    <source>
        <dbReference type="EMBL" id="KAJ1146238.1"/>
    </source>
</evidence>
<reference evidence="2" key="1">
    <citation type="journal article" date="2022" name="bioRxiv">
        <title>Sequencing and chromosome-scale assembly of the giantPleurodeles waltlgenome.</title>
        <authorList>
            <person name="Brown T."/>
            <person name="Elewa A."/>
            <person name="Iarovenko S."/>
            <person name="Subramanian E."/>
            <person name="Araus A.J."/>
            <person name="Petzold A."/>
            <person name="Susuki M."/>
            <person name="Suzuki K.-i.T."/>
            <person name="Hayashi T."/>
            <person name="Toyoda A."/>
            <person name="Oliveira C."/>
            <person name="Osipova E."/>
            <person name="Leigh N.D."/>
            <person name="Simon A."/>
            <person name="Yun M.H."/>
        </authorList>
    </citation>
    <scope>NUCLEOTIDE SEQUENCE</scope>
    <source>
        <strain evidence="2">20211129_DDA</strain>
        <tissue evidence="2">Liver</tissue>
    </source>
</reference>
<evidence type="ECO:0000256" key="1">
    <source>
        <dbReference type="SAM" id="MobiDB-lite"/>
    </source>
</evidence>
<evidence type="ECO:0000313" key="3">
    <source>
        <dbReference type="Proteomes" id="UP001066276"/>
    </source>
</evidence>
<dbReference type="EMBL" id="JANPWB010000010">
    <property type="protein sequence ID" value="KAJ1146238.1"/>
    <property type="molecule type" value="Genomic_DNA"/>
</dbReference>
<comment type="caution">
    <text evidence="2">The sequence shown here is derived from an EMBL/GenBank/DDBJ whole genome shotgun (WGS) entry which is preliminary data.</text>
</comment>
<proteinExistence type="predicted"/>
<keyword evidence="3" id="KW-1185">Reference proteome</keyword>